<protein>
    <submittedName>
        <fullName evidence="1">Uncharacterized protein</fullName>
    </submittedName>
</protein>
<accession>A0A069A980</accession>
<name>A0A069A980_CLODI</name>
<sequence>MLVYVSGNVARRYKEVYLYKIKTSIGIENYVKSKFSILLAFKKLC</sequence>
<gene>
    <name evidence="1" type="ORF">BN1097_620101</name>
</gene>
<reference evidence="1" key="1">
    <citation type="submission" date="2014-07" db="EMBL/GenBank/DDBJ databases">
        <authorList>
            <person name="Monot Marc"/>
        </authorList>
    </citation>
    <scope>NUCLEOTIDE SEQUENCE</scope>
    <source>
        <strain evidence="1">7032994</strain>
    </source>
</reference>
<proteinExistence type="predicted"/>
<dbReference type="EMBL" id="LK932401">
    <property type="protein sequence ID" value="CDS87242.1"/>
    <property type="molecule type" value="Genomic_DNA"/>
</dbReference>
<dbReference type="AlphaFoldDB" id="A0A069A980"/>
<organism evidence="1">
    <name type="scientific">Clostridioides difficile</name>
    <name type="common">Peptoclostridium difficile</name>
    <dbReference type="NCBI Taxonomy" id="1496"/>
    <lineage>
        <taxon>Bacteria</taxon>
        <taxon>Bacillati</taxon>
        <taxon>Bacillota</taxon>
        <taxon>Clostridia</taxon>
        <taxon>Peptostreptococcales</taxon>
        <taxon>Peptostreptococcaceae</taxon>
        <taxon>Clostridioides</taxon>
    </lineage>
</organism>
<evidence type="ECO:0000313" key="1">
    <source>
        <dbReference type="EMBL" id="CDS87242.1"/>
    </source>
</evidence>